<keyword evidence="3" id="KW-1185">Reference proteome</keyword>
<dbReference type="Proteomes" id="UP001310022">
    <property type="component" value="Unassembled WGS sequence"/>
</dbReference>
<comment type="caution">
    <text evidence="2">The sequence shown here is derived from an EMBL/GenBank/DDBJ whole genome shotgun (WGS) entry which is preliminary data.</text>
</comment>
<accession>A0AAN5ALR3</accession>
<dbReference type="AlphaFoldDB" id="A0AAN5ALR3"/>
<proteinExistence type="predicted"/>
<sequence length="411" mass="47409">MAIIKKVKSKLSEFAYNNIPRNTSFKPRGYFNDFQSYFDAFPESDLEVKEVYPDLETKLRLSREFYAQFSEFTKYDKAKDVGEEQLELSCTTDYKVAIIPMGRVMTNNMSMVAVISEENYLLADVSLQYHMDRPAFGEDNIVFKRKYFPAPTFINGTVFNMLGGGGTVANIGHWFLDAFARIHLLKKAGLLEEVDYFLVPNFDYSYHRESFALLGIPGEKIISANEIQHFQAERLISSTHPRGVRSYLVPHWLIHFYKEAFIPKFDEEKQFPARVYISRRDSKLRGISNEEELISFLESKGFVTYEMSKLTLIDKFNLIHQADEIVAMSGAGLIGMLTGKIGAKFLELFPRGFVHSLYYNIAVFQEMDYDYLICESAHKSENMKAAQLEDIKVDIGEVKAIVEKWTSEKEY</sequence>
<evidence type="ECO:0000259" key="1">
    <source>
        <dbReference type="Pfam" id="PF04577"/>
    </source>
</evidence>
<name>A0AAN5ALR3_9BACT</name>
<evidence type="ECO:0000313" key="3">
    <source>
        <dbReference type="Proteomes" id="UP001310022"/>
    </source>
</evidence>
<dbReference type="GO" id="GO:0016757">
    <property type="term" value="F:glycosyltransferase activity"/>
    <property type="evidence" value="ECO:0007669"/>
    <property type="project" value="InterPro"/>
</dbReference>
<protein>
    <recommendedName>
        <fullName evidence="1">Glycosyltransferase 61 catalytic domain-containing protein</fullName>
    </recommendedName>
</protein>
<dbReference type="InterPro" id="IPR049625">
    <property type="entry name" value="Glyco_transf_61_cat"/>
</dbReference>
<dbReference type="EMBL" id="BQKE01000003">
    <property type="protein sequence ID" value="GJM63534.1"/>
    <property type="molecule type" value="Genomic_DNA"/>
</dbReference>
<feature type="domain" description="Glycosyltransferase 61 catalytic" evidence="1">
    <location>
        <begin position="172"/>
        <end position="338"/>
    </location>
</feature>
<reference evidence="2 3" key="1">
    <citation type="submission" date="2021-12" db="EMBL/GenBank/DDBJ databases">
        <title>Genome sequencing of bacteria with rrn-lacking chromosome and rrn-plasmid.</title>
        <authorList>
            <person name="Anda M."/>
            <person name="Iwasaki W."/>
        </authorList>
    </citation>
    <scope>NUCLEOTIDE SEQUENCE [LARGE SCALE GENOMIC DNA]</scope>
    <source>
        <strain evidence="2 3">NBRC 15940</strain>
    </source>
</reference>
<organism evidence="2 3">
    <name type="scientific">Persicobacter diffluens</name>
    <dbReference type="NCBI Taxonomy" id="981"/>
    <lineage>
        <taxon>Bacteria</taxon>
        <taxon>Pseudomonadati</taxon>
        <taxon>Bacteroidota</taxon>
        <taxon>Cytophagia</taxon>
        <taxon>Cytophagales</taxon>
        <taxon>Persicobacteraceae</taxon>
        <taxon>Persicobacter</taxon>
    </lineage>
</organism>
<gene>
    <name evidence="2" type="ORF">PEDI_40860</name>
</gene>
<evidence type="ECO:0000313" key="2">
    <source>
        <dbReference type="EMBL" id="GJM63534.1"/>
    </source>
</evidence>
<dbReference type="Pfam" id="PF04577">
    <property type="entry name" value="Glyco_transf_61"/>
    <property type="match status" value="1"/>
</dbReference>
<dbReference type="RefSeq" id="WP_338238688.1">
    <property type="nucleotide sequence ID" value="NZ_BQKE01000003.1"/>
</dbReference>